<keyword evidence="2" id="KW-1185">Reference proteome</keyword>
<proteinExistence type="predicted"/>
<dbReference type="EMBL" id="JBHUHO010000029">
    <property type="protein sequence ID" value="MFD2116116.1"/>
    <property type="molecule type" value="Genomic_DNA"/>
</dbReference>
<evidence type="ECO:0000313" key="2">
    <source>
        <dbReference type="Proteomes" id="UP001597362"/>
    </source>
</evidence>
<evidence type="ECO:0000313" key="1">
    <source>
        <dbReference type="EMBL" id="MFD2116116.1"/>
    </source>
</evidence>
<name>A0ABW4YK52_9BACL</name>
<dbReference type="Pfam" id="PF14006">
    <property type="entry name" value="YqzL"/>
    <property type="match status" value="1"/>
</dbReference>
<organism evidence="1 2">
    <name type="scientific">Paenibacillus yanchengensis</name>
    <dbReference type="NCBI Taxonomy" id="2035833"/>
    <lineage>
        <taxon>Bacteria</taxon>
        <taxon>Bacillati</taxon>
        <taxon>Bacillota</taxon>
        <taxon>Bacilli</taxon>
        <taxon>Bacillales</taxon>
        <taxon>Paenibacillaceae</taxon>
        <taxon>Paenibacillus</taxon>
    </lineage>
</organism>
<dbReference type="InterPro" id="IPR025617">
    <property type="entry name" value="YqzL"/>
</dbReference>
<dbReference type="Proteomes" id="UP001597362">
    <property type="component" value="Unassembled WGS sequence"/>
</dbReference>
<accession>A0ABW4YK52</accession>
<reference evidence="2" key="1">
    <citation type="journal article" date="2019" name="Int. J. Syst. Evol. Microbiol.">
        <title>The Global Catalogue of Microorganisms (GCM) 10K type strain sequencing project: providing services to taxonomists for standard genome sequencing and annotation.</title>
        <authorList>
            <consortium name="The Broad Institute Genomics Platform"/>
            <consortium name="The Broad Institute Genome Sequencing Center for Infectious Disease"/>
            <person name="Wu L."/>
            <person name="Ma J."/>
        </authorList>
    </citation>
    <scope>NUCLEOTIDE SEQUENCE [LARGE SCALE GENOMIC DNA]</scope>
    <source>
        <strain evidence="2">GH52</strain>
    </source>
</reference>
<dbReference type="RefSeq" id="WP_377771950.1">
    <property type="nucleotide sequence ID" value="NZ_JBHUHO010000029.1"/>
</dbReference>
<gene>
    <name evidence="1" type="ORF">ACFSJH_10310</name>
</gene>
<protein>
    <submittedName>
        <fullName evidence="1">YqzL family protein</fullName>
    </submittedName>
</protein>
<comment type="caution">
    <text evidence="1">The sequence shown here is derived from an EMBL/GenBank/DDBJ whole genome shotgun (WGS) entry which is preliminary data.</text>
</comment>
<sequence>MRNFSWMYFTMTGDVESFLLYKEIDHNETPVQLQSGTQLEQEMEFFTAHPLM</sequence>